<dbReference type="Proteomes" id="UP000317650">
    <property type="component" value="Chromosome 11"/>
</dbReference>
<comment type="similarity">
    <text evidence="2">Belongs to the ubiquitin-conjugating enzyme family. UEV subfamily.</text>
</comment>
<keyword evidence="5 7" id="KW-0653">Protein transport</keyword>
<evidence type="ECO:0000259" key="10">
    <source>
        <dbReference type="PROSITE" id="PS51312"/>
    </source>
</evidence>
<evidence type="ECO:0000256" key="6">
    <source>
        <dbReference type="ARBA" id="ARBA00023054"/>
    </source>
</evidence>
<dbReference type="PANTHER" id="PTHR23306:SF3">
    <property type="entry name" value="TUMOR SUPPRESSOR PROTEIN 101"/>
    <property type="match status" value="1"/>
</dbReference>
<feature type="domain" description="UEV" evidence="11">
    <location>
        <begin position="23"/>
        <end position="170"/>
    </location>
</feature>
<organism evidence="12 13">
    <name type="scientific">Musa balbisiana</name>
    <name type="common">Banana</name>
    <dbReference type="NCBI Taxonomy" id="52838"/>
    <lineage>
        <taxon>Eukaryota</taxon>
        <taxon>Viridiplantae</taxon>
        <taxon>Streptophyta</taxon>
        <taxon>Embryophyta</taxon>
        <taxon>Tracheophyta</taxon>
        <taxon>Spermatophyta</taxon>
        <taxon>Magnoliopsida</taxon>
        <taxon>Liliopsida</taxon>
        <taxon>Zingiberales</taxon>
        <taxon>Musaceae</taxon>
        <taxon>Musa</taxon>
    </lineage>
</organism>
<comment type="subcellular location">
    <subcellularLocation>
        <location evidence="1">Endosome</location>
    </subcellularLocation>
</comment>
<dbReference type="Pfam" id="PF09454">
    <property type="entry name" value="Vps23_core"/>
    <property type="match status" value="1"/>
</dbReference>
<dbReference type="PROSITE" id="PS51312">
    <property type="entry name" value="SB"/>
    <property type="match status" value="1"/>
</dbReference>
<evidence type="ECO:0000256" key="5">
    <source>
        <dbReference type="ARBA" id="ARBA00022927"/>
    </source>
</evidence>
<feature type="region of interest" description="Disordered" evidence="9">
    <location>
        <begin position="170"/>
        <end position="220"/>
    </location>
</feature>
<sequence>MAPYPPSSATAAAQHVQQFLTTALSQRGPAALPYAEDVKWHIRQHLVALAEAFSSLRPRTATFTHNDGRSAHLLQAEGTIPISFRGAVYHLPASIWLLESYPRRPPAVYLTPTRDMLVKPGHPLVDPSGLVREDAAPYVRSWVFPASNLVDLVRSLSHLFGLDPPLYTRPNHATTSPSPSLSPSPSPLPSSSFSSPYGVGVGSPSRFPPPPSSQAYPHLRPTEDPAEVFRRNAVAKILDAVHTDMGAMRRAQEAEMEGLFSTQAELRRREEELTHGLREMVEEKEGLEQQLQLVLMNTDLLEGWARENEGLRRRCHDGVDVDDVFEPVDALSRQMQECTAADLATEDTIYALDKAVQEGAIPFDSYLKNIRALSREQFFHRALAAKVRATLVQAQVTSMAARVPHYAS</sequence>
<dbReference type="PANTHER" id="PTHR23306">
    <property type="entry name" value="TUMOR SUSCEPTIBILITY GENE 101 PROTEIN-RELATED"/>
    <property type="match status" value="1"/>
</dbReference>
<dbReference type="PROSITE" id="PS51322">
    <property type="entry name" value="UEV"/>
    <property type="match status" value="1"/>
</dbReference>
<evidence type="ECO:0000259" key="11">
    <source>
        <dbReference type="PROSITE" id="PS51322"/>
    </source>
</evidence>
<dbReference type="GO" id="GO:0000813">
    <property type="term" value="C:ESCRT I complex"/>
    <property type="evidence" value="ECO:0007669"/>
    <property type="project" value="TreeGrafter"/>
</dbReference>
<evidence type="ECO:0000256" key="9">
    <source>
        <dbReference type="SAM" id="MobiDB-lite"/>
    </source>
</evidence>
<keyword evidence="13" id="KW-1185">Reference proteome</keyword>
<dbReference type="STRING" id="52838.A0A4S8J2D8"/>
<feature type="coiled-coil region" evidence="8">
    <location>
        <begin position="270"/>
        <end position="297"/>
    </location>
</feature>
<evidence type="ECO:0000256" key="1">
    <source>
        <dbReference type="ARBA" id="ARBA00004177"/>
    </source>
</evidence>
<evidence type="ECO:0000256" key="8">
    <source>
        <dbReference type="SAM" id="Coils"/>
    </source>
</evidence>
<evidence type="ECO:0008006" key="14">
    <source>
        <dbReference type="Google" id="ProtNLM"/>
    </source>
</evidence>
<proteinExistence type="inferred from homology"/>
<name>A0A4S8J2D8_MUSBA</name>
<feature type="compositionally biased region" description="Low complexity" evidence="9">
    <location>
        <begin position="189"/>
        <end position="205"/>
    </location>
</feature>
<protein>
    <recommendedName>
        <fullName evidence="14">UEV domain-containing protein</fullName>
    </recommendedName>
</protein>
<reference evidence="12 13" key="1">
    <citation type="journal article" date="2019" name="Nat. Plants">
        <title>Genome sequencing of Musa balbisiana reveals subgenome evolution and function divergence in polyploid bananas.</title>
        <authorList>
            <person name="Yao X."/>
        </authorList>
    </citation>
    <scope>NUCLEOTIDE SEQUENCE [LARGE SCALE GENOMIC DNA]</scope>
    <source>
        <strain evidence="13">cv. DH-PKW</strain>
        <tissue evidence="12">Leaves</tissue>
    </source>
</reference>
<dbReference type="InterPro" id="IPR037202">
    <property type="entry name" value="ESCRT_assembly_dom"/>
</dbReference>
<dbReference type="GO" id="GO:0043130">
    <property type="term" value="F:ubiquitin binding"/>
    <property type="evidence" value="ECO:0007669"/>
    <property type="project" value="TreeGrafter"/>
</dbReference>
<evidence type="ECO:0000313" key="13">
    <source>
        <dbReference type="Proteomes" id="UP000317650"/>
    </source>
</evidence>
<evidence type="ECO:0000313" key="12">
    <source>
        <dbReference type="EMBL" id="THU55455.1"/>
    </source>
</evidence>
<dbReference type="Pfam" id="PF05743">
    <property type="entry name" value="UEV"/>
    <property type="match status" value="1"/>
</dbReference>
<keyword evidence="3 7" id="KW-0813">Transport</keyword>
<dbReference type="InterPro" id="IPR008883">
    <property type="entry name" value="UEV_N"/>
</dbReference>
<dbReference type="CDD" id="cd11685">
    <property type="entry name" value="UEV_TSG101-like"/>
    <property type="match status" value="1"/>
</dbReference>
<feature type="domain" description="SB" evidence="10">
    <location>
        <begin position="329"/>
        <end position="397"/>
    </location>
</feature>
<dbReference type="GO" id="GO:0015031">
    <property type="term" value="P:protein transport"/>
    <property type="evidence" value="ECO:0007669"/>
    <property type="project" value="UniProtKB-UniRule"/>
</dbReference>
<comment type="caution">
    <text evidence="12">The sequence shown here is derived from an EMBL/GenBank/DDBJ whole genome shotgun (WGS) entry which is preliminary data.</text>
</comment>
<evidence type="ECO:0000256" key="4">
    <source>
        <dbReference type="ARBA" id="ARBA00022753"/>
    </source>
</evidence>
<dbReference type="InterPro" id="IPR016135">
    <property type="entry name" value="UBQ-conjugating_enzyme/RWD"/>
</dbReference>
<dbReference type="AlphaFoldDB" id="A0A4S8J2D8"/>
<keyword evidence="6 8" id="KW-0175">Coiled coil</keyword>
<gene>
    <name evidence="12" type="ORF">C4D60_Mb11t06720</name>
</gene>
<dbReference type="Gene3D" id="6.10.140.820">
    <property type="match status" value="1"/>
</dbReference>
<dbReference type="InterPro" id="IPR017916">
    <property type="entry name" value="SB_dom"/>
</dbReference>
<dbReference type="SUPFAM" id="SSF54495">
    <property type="entry name" value="UBC-like"/>
    <property type="match status" value="1"/>
</dbReference>
<evidence type="ECO:0000256" key="7">
    <source>
        <dbReference type="PROSITE-ProRule" id="PRU00644"/>
    </source>
</evidence>
<dbReference type="GO" id="GO:0008333">
    <property type="term" value="P:endosome to lysosome transport"/>
    <property type="evidence" value="ECO:0007669"/>
    <property type="project" value="TreeGrafter"/>
</dbReference>
<dbReference type="Gene3D" id="3.10.110.10">
    <property type="entry name" value="Ubiquitin Conjugating Enzyme"/>
    <property type="match status" value="1"/>
</dbReference>
<keyword evidence="4" id="KW-0967">Endosome</keyword>
<evidence type="ECO:0000256" key="3">
    <source>
        <dbReference type="ARBA" id="ARBA00022448"/>
    </source>
</evidence>
<evidence type="ECO:0000256" key="2">
    <source>
        <dbReference type="ARBA" id="ARBA00009594"/>
    </source>
</evidence>
<dbReference type="InterPro" id="IPR052070">
    <property type="entry name" value="ESCRT-I_UEV_domain"/>
</dbReference>
<accession>A0A4S8J2D8</accession>
<dbReference type="EMBL" id="PYDT01000007">
    <property type="protein sequence ID" value="THU55455.1"/>
    <property type="molecule type" value="Genomic_DNA"/>
</dbReference>
<dbReference type="SUPFAM" id="SSF140111">
    <property type="entry name" value="Endosomal sorting complex assembly domain"/>
    <property type="match status" value="1"/>
</dbReference>